<dbReference type="PROSITE" id="PS50305">
    <property type="entry name" value="SIRTUIN"/>
    <property type="match status" value="1"/>
</dbReference>
<evidence type="ECO:0000256" key="10">
    <source>
        <dbReference type="PROSITE-ProRule" id="PRU00236"/>
    </source>
</evidence>
<feature type="binding site" evidence="9">
    <location>
        <position position="226"/>
    </location>
    <ligand>
        <name>Zn(2+)</name>
        <dbReference type="ChEBI" id="CHEBI:29105"/>
    </ligand>
</feature>
<dbReference type="SUPFAM" id="SSF52467">
    <property type="entry name" value="DHS-like NAD/FAD-binding domain"/>
    <property type="match status" value="1"/>
</dbReference>
<name>A0A507E7U0_9FUNG</name>
<gene>
    <name evidence="13" type="ORF">PhCBS80983_g02669</name>
</gene>
<feature type="domain" description="Deacetylase sirtuin-type" evidence="12">
    <location>
        <begin position="31"/>
        <end position="336"/>
    </location>
</feature>
<feature type="compositionally biased region" description="Low complexity" evidence="11">
    <location>
        <begin position="353"/>
        <end position="368"/>
    </location>
</feature>
<dbReference type="InterPro" id="IPR029035">
    <property type="entry name" value="DHS-like_NAD/FAD-binding_dom"/>
</dbReference>
<comment type="caution">
    <text evidence="13">The sequence shown here is derived from an EMBL/GenBank/DDBJ whole genome shotgun (WGS) entry which is preliminary data.</text>
</comment>
<comment type="cofactor">
    <cofactor evidence="9">
        <name>Zn(2+)</name>
        <dbReference type="ChEBI" id="CHEBI:29105"/>
    </cofactor>
    <text evidence="9">Binds 1 zinc ion per subunit.</text>
</comment>
<dbReference type="GO" id="GO:0005634">
    <property type="term" value="C:nucleus"/>
    <property type="evidence" value="ECO:0007669"/>
    <property type="project" value="TreeGrafter"/>
</dbReference>
<dbReference type="Pfam" id="PF02146">
    <property type="entry name" value="SIR2"/>
    <property type="match status" value="2"/>
</dbReference>
<evidence type="ECO:0000256" key="7">
    <source>
        <dbReference type="PIRSR" id="PIRSR037938-1"/>
    </source>
</evidence>
<accession>A0A507E7U0</accession>
<dbReference type="EC" id="2.3.1.286" evidence="6"/>
<sequence length="417" mass="45984">MSPPRTNKSPKQKKLTPLQAKQADPSLNIIPTPTLDAIADYIRDKEARRILVLTGAGISTSCGIPDFRSPGTGLYDNLLKYNLPYPEAIFSMSYFRRRPEAFYTLARELYPGTFAPSPCHYFIRLLQDKGLLLRNYTQNIDTLERVAGVTEEKMVEAHGSFADAKCCGRLVPTEDAKSKKVTASGESSADEDDDGFVIDPGCGKPFTQEEIKTRIFAGEIPICDGCTGLVKPNIVFFGEQLPQRFHTLITKDFASTDLVIVIGTSLQVQPFANLINMVPEKVPRLLINREIVGVHDGETMRGFDFIGDRHEYRRDALFRGDCDKGVLELAELMGWTEELEALMNAERKRHGSAPAEAAVSAKDVASAVGESVETECIPPPHAPSHENQEPPKSQQNDDTDASVAEIADRISKLSTDP</sequence>
<dbReference type="PIRSF" id="PIRSF037938">
    <property type="entry name" value="SIR2_euk"/>
    <property type="match status" value="1"/>
</dbReference>
<feature type="binding site" evidence="9">
    <location>
        <position position="167"/>
    </location>
    <ligand>
        <name>Zn(2+)</name>
        <dbReference type="ChEBI" id="CHEBI:29105"/>
    </ligand>
</feature>
<dbReference type="InterPro" id="IPR050134">
    <property type="entry name" value="NAD-dep_sirtuin_deacylases"/>
</dbReference>
<feature type="binding site" evidence="8">
    <location>
        <begin position="264"/>
        <end position="265"/>
    </location>
    <ligand>
        <name>NAD(+)</name>
        <dbReference type="ChEBI" id="CHEBI:57540"/>
    </ligand>
</feature>
<evidence type="ECO:0000256" key="1">
    <source>
        <dbReference type="ARBA" id="ARBA00006924"/>
    </source>
</evidence>
<dbReference type="STRING" id="109895.A0A507E7U0"/>
<protein>
    <recommendedName>
        <fullName evidence="6">NAD-dependent protein deacetylase</fullName>
        <ecNumber evidence="6">2.3.1.286</ecNumber>
    </recommendedName>
</protein>
<dbReference type="InterPro" id="IPR003000">
    <property type="entry name" value="Sirtuin"/>
</dbReference>
<evidence type="ECO:0000256" key="6">
    <source>
        <dbReference type="PIRNR" id="PIRNR037938"/>
    </source>
</evidence>
<reference evidence="13 14" key="1">
    <citation type="journal article" date="2019" name="Sci. Rep.">
        <title>Comparative genomics of chytrid fungi reveal insights into the obligate biotrophic and pathogenic lifestyle of Synchytrium endobioticum.</title>
        <authorList>
            <person name="van de Vossenberg B.T.L.H."/>
            <person name="Warris S."/>
            <person name="Nguyen H.D.T."/>
            <person name="van Gent-Pelzer M.P.E."/>
            <person name="Joly D.L."/>
            <person name="van de Geest H.C."/>
            <person name="Bonants P.J.M."/>
            <person name="Smith D.S."/>
            <person name="Levesque C.A."/>
            <person name="van der Lee T.A.J."/>
        </authorList>
    </citation>
    <scope>NUCLEOTIDE SEQUENCE [LARGE SCALE GENOMIC DNA]</scope>
    <source>
        <strain evidence="13 14">CBS 809.83</strain>
    </source>
</reference>
<evidence type="ECO:0000313" key="14">
    <source>
        <dbReference type="Proteomes" id="UP000318582"/>
    </source>
</evidence>
<evidence type="ECO:0000256" key="8">
    <source>
        <dbReference type="PIRSR" id="PIRSR037938-2"/>
    </source>
</evidence>
<feature type="binding site" evidence="9">
    <location>
        <position position="223"/>
    </location>
    <ligand>
        <name>Zn(2+)</name>
        <dbReference type="ChEBI" id="CHEBI:29105"/>
    </ligand>
</feature>
<evidence type="ECO:0000256" key="2">
    <source>
        <dbReference type="ARBA" id="ARBA00022679"/>
    </source>
</evidence>
<proteinExistence type="inferred from homology"/>
<evidence type="ECO:0000256" key="11">
    <source>
        <dbReference type="SAM" id="MobiDB-lite"/>
    </source>
</evidence>
<keyword evidence="4 6" id="KW-0862">Zinc</keyword>
<feature type="active site" description="Proton acceptor" evidence="7">
    <location>
        <position position="158"/>
    </location>
</feature>
<dbReference type="AlphaFoldDB" id="A0A507E7U0"/>
<dbReference type="Gene3D" id="3.40.50.1220">
    <property type="entry name" value="TPP-binding domain"/>
    <property type="match status" value="2"/>
</dbReference>
<feature type="region of interest" description="Disordered" evidence="11">
    <location>
        <begin position="1"/>
        <end position="22"/>
    </location>
</feature>
<evidence type="ECO:0000256" key="9">
    <source>
        <dbReference type="PIRSR" id="PIRSR037938-3"/>
    </source>
</evidence>
<evidence type="ECO:0000256" key="5">
    <source>
        <dbReference type="ARBA" id="ARBA00023027"/>
    </source>
</evidence>
<keyword evidence="2 6" id="KW-0808">Transferase</keyword>
<dbReference type="Proteomes" id="UP000318582">
    <property type="component" value="Unassembled WGS sequence"/>
</dbReference>
<feature type="binding site" evidence="9">
    <location>
        <position position="166"/>
    </location>
    <ligand>
        <name>Zn(2+)</name>
        <dbReference type="ChEBI" id="CHEBI:29105"/>
    </ligand>
</feature>
<dbReference type="InterPro" id="IPR026590">
    <property type="entry name" value="Ssirtuin_cat_dom"/>
</dbReference>
<comment type="catalytic activity">
    <reaction evidence="6">
        <text>N(6)-acetyl-L-lysyl-[protein] + NAD(+) + H2O = 2''-O-acetyl-ADP-D-ribose + nicotinamide + L-lysyl-[protein]</text>
        <dbReference type="Rhea" id="RHEA:43636"/>
        <dbReference type="Rhea" id="RHEA-COMP:9752"/>
        <dbReference type="Rhea" id="RHEA-COMP:10731"/>
        <dbReference type="ChEBI" id="CHEBI:15377"/>
        <dbReference type="ChEBI" id="CHEBI:17154"/>
        <dbReference type="ChEBI" id="CHEBI:29969"/>
        <dbReference type="ChEBI" id="CHEBI:57540"/>
        <dbReference type="ChEBI" id="CHEBI:61930"/>
        <dbReference type="ChEBI" id="CHEBI:83767"/>
        <dbReference type="EC" id="2.3.1.286"/>
    </reaction>
</comment>
<organism evidence="13 14">
    <name type="scientific">Powellomyces hirtus</name>
    <dbReference type="NCBI Taxonomy" id="109895"/>
    <lineage>
        <taxon>Eukaryota</taxon>
        <taxon>Fungi</taxon>
        <taxon>Fungi incertae sedis</taxon>
        <taxon>Chytridiomycota</taxon>
        <taxon>Chytridiomycota incertae sedis</taxon>
        <taxon>Chytridiomycetes</taxon>
        <taxon>Spizellomycetales</taxon>
        <taxon>Powellomycetaceae</taxon>
        <taxon>Powellomyces</taxon>
    </lineage>
</organism>
<feature type="binding site" evidence="8">
    <location>
        <begin position="66"/>
        <end position="68"/>
    </location>
    <ligand>
        <name>NAD(+)</name>
        <dbReference type="ChEBI" id="CHEBI:57540"/>
    </ligand>
</feature>
<feature type="binding site" evidence="8">
    <location>
        <begin position="288"/>
        <end position="290"/>
    </location>
    <ligand>
        <name>NAD(+)</name>
        <dbReference type="ChEBI" id="CHEBI:57540"/>
    </ligand>
</feature>
<feature type="binding site" evidence="8">
    <location>
        <begin position="56"/>
        <end position="60"/>
    </location>
    <ligand>
        <name>NAD(+)</name>
        <dbReference type="ChEBI" id="CHEBI:57540"/>
    </ligand>
</feature>
<keyword evidence="5 6" id="KW-0520">NAD</keyword>
<dbReference type="GO" id="GO:0070403">
    <property type="term" value="F:NAD+ binding"/>
    <property type="evidence" value="ECO:0007669"/>
    <property type="project" value="UniProtKB-UniRule"/>
</dbReference>
<evidence type="ECO:0000313" key="13">
    <source>
        <dbReference type="EMBL" id="TPX59170.1"/>
    </source>
</evidence>
<dbReference type="GO" id="GO:0017136">
    <property type="term" value="F:histone deacetylase activity, NAD-dependent"/>
    <property type="evidence" value="ECO:0007669"/>
    <property type="project" value="InterPro"/>
</dbReference>
<feature type="binding site" evidence="8">
    <location>
        <begin position="138"/>
        <end position="141"/>
    </location>
    <ligand>
        <name>NAD(+)</name>
        <dbReference type="ChEBI" id="CHEBI:57540"/>
    </ligand>
</feature>
<feature type="region of interest" description="Disordered" evidence="11">
    <location>
        <begin position="353"/>
        <end position="417"/>
    </location>
</feature>
<evidence type="ECO:0000259" key="12">
    <source>
        <dbReference type="PROSITE" id="PS50305"/>
    </source>
</evidence>
<evidence type="ECO:0000256" key="3">
    <source>
        <dbReference type="ARBA" id="ARBA00022723"/>
    </source>
</evidence>
<dbReference type="InterPro" id="IPR017328">
    <property type="entry name" value="Sirtuin_class_I"/>
</dbReference>
<comment type="caution">
    <text evidence="10">Lacks conserved residue(s) required for the propagation of feature annotation.</text>
</comment>
<feature type="binding site" evidence="8">
    <location>
        <position position="322"/>
    </location>
    <ligand>
        <name>NAD(+)</name>
        <dbReference type="ChEBI" id="CHEBI:57540"/>
    </ligand>
</feature>
<dbReference type="GO" id="GO:0008270">
    <property type="term" value="F:zinc ion binding"/>
    <property type="evidence" value="ECO:0007669"/>
    <property type="project" value="UniProtKB-UniRule"/>
</dbReference>
<keyword evidence="3 6" id="KW-0479">Metal-binding</keyword>
<dbReference type="CDD" id="cd01408">
    <property type="entry name" value="SIRT1"/>
    <property type="match status" value="1"/>
</dbReference>
<evidence type="ECO:0000256" key="4">
    <source>
        <dbReference type="ARBA" id="ARBA00022833"/>
    </source>
</evidence>
<comment type="similarity">
    <text evidence="1 6">Belongs to the sirtuin family. Class I subfamily.</text>
</comment>
<dbReference type="PANTHER" id="PTHR11085:SF6">
    <property type="entry name" value="NAD-DEPENDENT PROTEIN DEACETYLASE SIRTUIN-2"/>
    <property type="match status" value="1"/>
</dbReference>
<dbReference type="EMBL" id="QEAQ01000028">
    <property type="protein sequence ID" value="TPX59170.1"/>
    <property type="molecule type" value="Genomic_DNA"/>
</dbReference>
<keyword evidence="14" id="KW-1185">Reference proteome</keyword>
<dbReference type="PANTHER" id="PTHR11085">
    <property type="entry name" value="NAD-DEPENDENT PROTEIN DEACYLASE SIRTUIN-5, MITOCHONDRIAL-RELATED"/>
    <property type="match status" value="1"/>
</dbReference>